<sequence length="91" mass="10602">MSLLKNRSEAAKERNLGGKRCVRFSISINNEYDRKLSRLATSCGMTKSEMSDQLLRIALDSPNVLDWLQQKFNKVEEYKVRPTVINNKVYY</sequence>
<accession>A0A4R5VI00</accession>
<protein>
    <submittedName>
        <fullName evidence="1">Uncharacterized protein</fullName>
    </submittedName>
</protein>
<evidence type="ECO:0000313" key="2">
    <source>
        <dbReference type="Proteomes" id="UP000295132"/>
    </source>
</evidence>
<evidence type="ECO:0000313" key="1">
    <source>
        <dbReference type="EMBL" id="TDK54764.1"/>
    </source>
</evidence>
<comment type="caution">
    <text evidence="1">The sequence shown here is derived from an EMBL/GenBank/DDBJ whole genome shotgun (WGS) entry which is preliminary data.</text>
</comment>
<gene>
    <name evidence="1" type="ORF">E2K98_28765</name>
</gene>
<organism evidence="1 2">
    <name type="scientific">Bacillus salipaludis</name>
    <dbReference type="NCBI Taxonomy" id="2547811"/>
    <lineage>
        <taxon>Bacteria</taxon>
        <taxon>Bacillati</taxon>
        <taxon>Bacillota</taxon>
        <taxon>Bacilli</taxon>
        <taxon>Bacillales</taxon>
        <taxon>Bacillaceae</taxon>
        <taxon>Bacillus</taxon>
    </lineage>
</organism>
<dbReference type="AlphaFoldDB" id="A0A4R5VI00"/>
<dbReference type="RefSeq" id="WP_133340245.1">
    <property type="nucleotide sequence ID" value="NZ_SMYO01000037.1"/>
</dbReference>
<dbReference type="Proteomes" id="UP000295132">
    <property type="component" value="Unassembled WGS sequence"/>
</dbReference>
<reference evidence="1 2" key="1">
    <citation type="submission" date="2019-03" db="EMBL/GenBank/DDBJ databases">
        <title>Bacillus niacini sp. nov. a Nicotinate-Metabolizing Mesophile Isolated from Soil.</title>
        <authorList>
            <person name="Zhang G."/>
        </authorList>
    </citation>
    <scope>NUCLEOTIDE SEQUENCE [LARGE SCALE GENOMIC DNA]</scope>
    <source>
        <strain evidence="1 2">WN066</strain>
    </source>
</reference>
<name>A0A4R5VI00_9BACI</name>
<dbReference type="EMBL" id="SMYO01000037">
    <property type="protein sequence ID" value="TDK54764.1"/>
    <property type="molecule type" value="Genomic_DNA"/>
</dbReference>
<proteinExistence type="predicted"/>